<reference evidence="4 5" key="1">
    <citation type="submission" date="2019-07" db="EMBL/GenBank/DDBJ databases">
        <title>Draft Genome Sequence of the first blaOXA-58-Harboring Acinetobacter colistiniresistens clinical isolate from Brazil.</title>
        <authorList>
            <person name="Favaro L.S."/>
            <person name="Paula-Petroli S.B."/>
            <person name="Moura C.F."/>
            <person name="Tognim M.C.B."/>
            <person name="Venancio E.J."/>
            <person name="Yamada-Ogatta S.F."/>
            <person name="Carrara-Marroni F.E."/>
        </authorList>
    </citation>
    <scope>NUCLEOTIDE SEQUENCE [LARGE SCALE GENOMIC DNA]</scope>
    <source>
        <strain evidence="4 5">DL</strain>
    </source>
</reference>
<dbReference type="InterPro" id="IPR016035">
    <property type="entry name" value="Acyl_Trfase/lysoPLipase"/>
</dbReference>
<dbReference type="Proteomes" id="UP000316981">
    <property type="component" value="Unassembled WGS sequence"/>
</dbReference>
<proteinExistence type="predicted"/>
<sequence length="389" mass="43406">MNLFHRVIQAFNWHSRLEAVPEQMTEKAIISGIPNARVWFDHDLTPFIEAILRNSQRELGSLSHLSEKLPPLYALAISGGGENGAFAAGVLCGLTASGKRHDFKVVTGVSAGALIAPFAFLGPQYDDILSTVATSAGPNTIFRYRNILMGLVKDGMASSEPLAQIVEKYITPEVLALIAQEYAKGRVLQIGTTDIDAGRQSIWNMGEIASSNAPNALELFRKIIIASTSIPGVVSPVMIDVEVGGKKYQEMHVDGGVVNQVFLYPASLKKRLEQIMGQSMNREVHLYVIRNGRFRPSWNQTKRKTLSIGGRAIRALIQNQGISDVLHLYQIAKQDQVDFNLAYIDEDFKGEHLKQFDIVYMRKLYEYGYQFAATQQQWHKDLPNEILMR</sequence>
<feature type="domain" description="PNPLA" evidence="3">
    <location>
        <begin position="75"/>
        <end position="267"/>
    </location>
</feature>
<dbReference type="InterPro" id="IPR002641">
    <property type="entry name" value="PNPLA_dom"/>
</dbReference>
<evidence type="ECO:0000313" key="5">
    <source>
        <dbReference type="Proteomes" id="UP000316981"/>
    </source>
</evidence>
<organism evidence="4 5">
    <name type="scientific">Acinetobacter colistiniresistens</name>
    <dbReference type="NCBI Taxonomy" id="280145"/>
    <lineage>
        <taxon>Bacteria</taxon>
        <taxon>Pseudomonadati</taxon>
        <taxon>Pseudomonadota</taxon>
        <taxon>Gammaproteobacteria</taxon>
        <taxon>Moraxellales</taxon>
        <taxon>Moraxellaceae</taxon>
        <taxon>Acinetobacter</taxon>
    </lineage>
</organism>
<name>A0A558F2A9_9GAMM</name>
<dbReference type="Pfam" id="PF01734">
    <property type="entry name" value="Patatin"/>
    <property type="match status" value="1"/>
</dbReference>
<dbReference type="Gene3D" id="3.40.1090.10">
    <property type="entry name" value="Cytosolic phospholipase A2 catalytic domain"/>
    <property type="match status" value="1"/>
</dbReference>
<dbReference type="GO" id="GO:0016787">
    <property type="term" value="F:hydrolase activity"/>
    <property type="evidence" value="ECO:0007669"/>
    <property type="project" value="UniProtKB-UniRule"/>
</dbReference>
<dbReference type="EMBL" id="VMTP01000072">
    <property type="protein sequence ID" value="TVT79692.1"/>
    <property type="molecule type" value="Genomic_DNA"/>
</dbReference>
<evidence type="ECO:0000313" key="4">
    <source>
        <dbReference type="EMBL" id="TVT79692.1"/>
    </source>
</evidence>
<keyword evidence="2" id="KW-0442">Lipid degradation</keyword>
<gene>
    <name evidence="4" type="ORF">FPV60_13975</name>
</gene>
<dbReference type="GO" id="GO:0016042">
    <property type="term" value="P:lipid catabolic process"/>
    <property type="evidence" value="ECO:0007669"/>
    <property type="project" value="UniProtKB-UniRule"/>
</dbReference>
<accession>A0A558F2A9</accession>
<evidence type="ECO:0000259" key="3">
    <source>
        <dbReference type="PROSITE" id="PS51635"/>
    </source>
</evidence>
<comment type="caution">
    <text evidence="4">The sequence shown here is derived from an EMBL/GenBank/DDBJ whole genome shotgun (WGS) entry which is preliminary data.</text>
</comment>
<protein>
    <submittedName>
        <fullName evidence="4">Patatin family protein</fullName>
    </submittedName>
</protein>
<dbReference type="PROSITE" id="PS51635">
    <property type="entry name" value="PNPLA"/>
    <property type="match status" value="1"/>
</dbReference>
<feature type="active site" description="Proton acceptor" evidence="2">
    <location>
        <position position="254"/>
    </location>
</feature>
<feature type="short sequence motif" description="DGA/G" evidence="2">
    <location>
        <begin position="254"/>
        <end position="256"/>
    </location>
</feature>
<dbReference type="RefSeq" id="WP_144583658.1">
    <property type="nucleotide sequence ID" value="NZ_VMTP01000072.1"/>
</dbReference>
<evidence type="ECO:0000256" key="2">
    <source>
        <dbReference type="PROSITE-ProRule" id="PRU01161"/>
    </source>
</evidence>
<dbReference type="AlphaFoldDB" id="A0A558F2A9"/>
<dbReference type="SUPFAM" id="SSF52151">
    <property type="entry name" value="FabD/lysophospholipase-like"/>
    <property type="match status" value="1"/>
</dbReference>
<evidence type="ECO:0000256" key="1">
    <source>
        <dbReference type="ARBA" id="ARBA00023098"/>
    </source>
</evidence>
<feature type="short sequence motif" description="GXGXXG" evidence="2">
    <location>
        <begin position="79"/>
        <end position="84"/>
    </location>
</feature>
<keyword evidence="1 2" id="KW-0443">Lipid metabolism</keyword>
<keyword evidence="2" id="KW-0378">Hydrolase</keyword>
<feature type="short sequence motif" description="GXSXG" evidence="2">
    <location>
        <begin position="108"/>
        <end position="112"/>
    </location>
</feature>
<feature type="active site" description="Nucleophile" evidence="2">
    <location>
        <position position="110"/>
    </location>
</feature>